<dbReference type="InterPro" id="IPR050509">
    <property type="entry name" value="CoA-transferase_III"/>
</dbReference>
<accession>A0A2S6NM55</accession>
<keyword evidence="2" id="KW-0472">Membrane</keyword>
<dbReference type="EMBL" id="NHRY01000054">
    <property type="protein sequence ID" value="PPQ36781.1"/>
    <property type="molecule type" value="Genomic_DNA"/>
</dbReference>
<protein>
    <recommendedName>
        <fullName evidence="5">CoA transferase</fullName>
    </recommendedName>
</protein>
<sequence length="748" mass="77599">MGAHLAVASVLTGRHDVSSIRLPCTTAIHASARPNERVLDLSSATSLCNVPTGRTARMPLLTGFRAVQLGPGLAAAVCGRLLADVGAAVRRIGADGSSPLGAYLNRGGADVPPDIPLAAADMIIAEGSPETLRRAGHDPAALRQANPRAALVLIAPFGQAGPRAEAPATDLTLFFASGIAAMLTGQVDDLDEPPMRPAGQQSAFIGGLAAACAGMHAALLGQPAVVDVSIQEALATLAMTELTRAGLGGAGWSRKRVADGNGATVCILPASDGYAAISPREERQWASWLRAMGSPAWGGDPRFATLAQRRENWDALHALMAAWSRGHGKQWIAETAQAAHVPSFPLRQPAEHLDSAQLRHRGFFRVETVAGRAVAVPGSPFGLSFTAAPAIPAAEPAAPLPLAGIRVLDFSWVIAGPTTTRTLAAMGADVIKIEAPGRGDPGRASELHTVLGQAKRAITLDLKQPEAVAVAKALARRSDVLVENFATGVMDRLGLGAEALAAVNPRLVYVSASGLGRTGPEAQAVAYGTLLQCYAGFAGLNRHPDVPPRVGMAWLDPMCGLMLAFAVAASLWRRRSGMVARVDFSMLEAMLWTMAEPLLAPSPRSDAVYRCAGADAWIAVDARAEAERRALAAVAVPNGSTTGSAAGLPVWARRRSASEAAAILAQAGVPAAALARPHDLVADAHLRARGFWDPHPDGVTPGLPWQASFGRRRGPAPESGADTDAVLREVLGMTTADVLHLRQCGALG</sequence>
<organism evidence="3 4">
    <name type="scientific">Rhodopila globiformis</name>
    <name type="common">Rhodopseudomonas globiformis</name>
    <dbReference type="NCBI Taxonomy" id="1071"/>
    <lineage>
        <taxon>Bacteria</taxon>
        <taxon>Pseudomonadati</taxon>
        <taxon>Pseudomonadota</taxon>
        <taxon>Alphaproteobacteria</taxon>
        <taxon>Acetobacterales</taxon>
        <taxon>Acetobacteraceae</taxon>
        <taxon>Rhodopila</taxon>
    </lineage>
</organism>
<dbReference type="Gene3D" id="3.40.50.10540">
    <property type="entry name" value="Crotonobetainyl-coa:carnitine coa-transferase, domain 1"/>
    <property type="match status" value="2"/>
</dbReference>
<dbReference type="PANTHER" id="PTHR48228:SF6">
    <property type="entry name" value="L-CARNITINE COA-TRANSFERASE"/>
    <property type="match status" value="1"/>
</dbReference>
<evidence type="ECO:0000256" key="2">
    <source>
        <dbReference type="SAM" id="Phobius"/>
    </source>
</evidence>
<reference evidence="3 4" key="1">
    <citation type="journal article" date="2018" name="Arch. Microbiol.">
        <title>New insights into the metabolic potential of the phototrophic purple bacterium Rhodopila globiformis DSM 161(T) from its draft genome sequence and evidence for a vanadium-dependent nitrogenase.</title>
        <authorList>
            <person name="Imhoff J.F."/>
            <person name="Rahn T."/>
            <person name="Kunzel S."/>
            <person name="Neulinger S.C."/>
        </authorList>
    </citation>
    <scope>NUCLEOTIDE SEQUENCE [LARGE SCALE GENOMIC DNA]</scope>
    <source>
        <strain evidence="3 4">DSM 161</strain>
    </source>
</reference>
<dbReference type="SUPFAM" id="SSF89796">
    <property type="entry name" value="CoA-transferase family III (CaiB/BaiF)"/>
    <property type="match status" value="2"/>
</dbReference>
<dbReference type="InterPro" id="IPR044855">
    <property type="entry name" value="CoA-Trfase_III_dom3_sf"/>
</dbReference>
<keyword evidence="4" id="KW-1185">Reference proteome</keyword>
<dbReference type="Gene3D" id="3.30.1540.10">
    <property type="entry name" value="formyl-coa transferase, domain 3"/>
    <property type="match status" value="1"/>
</dbReference>
<evidence type="ECO:0000313" key="4">
    <source>
        <dbReference type="Proteomes" id="UP000239724"/>
    </source>
</evidence>
<proteinExistence type="predicted"/>
<keyword evidence="1" id="KW-0808">Transferase</keyword>
<dbReference type="PANTHER" id="PTHR48228">
    <property type="entry name" value="SUCCINYL-COA--D-CITRAMALATE COA-TRANSFERASE"/>
    <property type="match status" value="1"/>
</dbReference>
<evidence type="ECO:0000313" key="3">
    <source>
        <dbReference type="EMBL" id="PPQ36781.1"/>
    </source>
</evidence>
<dbReference type="Proteomes" id="UP000239724">
    <property type="component" value="Unassembled WGS sequence"/>
</dbReference>
<gene>
    <name evidence="3" type="ORF">CCS01_04440</name>
</gene>
<dbReference type="Pfam" id="PF02515">
    <property type="entry name" value="CoA_transf_3"/>
    <property type="match status" value="2"/>
</dbReference>
<keyword evidence="2" id="KW-1133">Transmembrane helix</keyword>
<feature type="transmembrane region" description="Helical" evidence="2">
    <location>
        <begin position="551"/>
        <end position="572"/>
    </location>
</feature>
<dbReference type="InterPro" id="IPR023606">
    <property type="entry name" value="CoA-Trfase_III_dom_1_sf"/>
</dbReference>
<dbReference type="InterPro" id="IPR003673">
    <property type="entry name" value="CoA-Trfase_fam_III"/>
</dbReference>
<comment type="caution">
    <text evidence="3">The sequence shown here is derived from an EMBL/GenBank/DDBJ whole genome shotgun (WGS) entry which is preliminary data.</text>
</comment>
<evidence type="ECO:0008006" key="5">
    <source>
        <dbReference type="Google" id="ProtNLM"/>
    </source>
</evidence>
<evidence type="ECO:0000256" key="1">
    <source>
        <dbReference type="ARBA" id="ARBA00022679"/>
    </source>
</evidence>
<keyword evidence="2" id="KW-0812">Transmembrane</keyword>
<dbReference type="AlphaFoldDB" id="A0A2S6NM55"/>
<name>A0A2S6NM55_RHOGL</name>
<dbReference type="GO" id="GO:0016740">
    <property type="term" value="F:transferase activity"/>
    <property type="evidence" value="ECO:0007669"/>
    <property type="project" value="UniProtKB-KW"/>
</dbReference>